<protein>
    <submittedName>
        <fullName evidence="4">Thioredoxin</fullName>
    </submittedName>
</protein>
<organism evidence="4 5">
    <name type="scientific">Melanomma pulvis-pyrius CBS 109.77</name>
    <dbReference type="NCBI Taxonomy" id="1314802"/>
    <lineage>
        <taxon>Eukaryota</taxon>
        <taxon>Fungi</taxon>
        <taxon>Dikarya</taxon>
        <taxon>Ascomycota</taxon>
        <taxon>Pezizomycotina</taxon>
        <taxon>Dothideomycetes</taxon>
        <taxon>Pleosporomycetidae</taxon>
        <taxon>Pleosporales</taxon>
        <taxon>Melanommataceae</taxon>
        <taxon>Melanomma</taxon>
    </lineage>
</organism>
<dbReference type="AlphaFoldDB" id="A0A6A6XTT1"/>
<dbReference type="NCBIfam" id="TIGR01068">
    <property type="entry name" value="thioredoxin"/>
    <property type="match status" value="1"/>
</dbReference>
<accession>A0A6A6XTT1</accession>
<dbReference type="OrthoDB" id="19690at2759"/>
<dbReference type="InterPro" id="IPR036249">
    <property type="entry name" value="Thioredoxin-like_sf"/>
</dbReference>
<evidence type="ECO:0000256" key="2">
    <source>
        <dbReference type="ARBA" id="ARBA00023157"/>
    </source>
</evidence>
<dbReference type="InterPro" id="IPR005746">
    <property type="entry name" value="Thioredoxin"/>
</dbReference>
<keyword evidence="2" id="KW-1015">Disulfide bond</keyword>
<dbReference type="PANTHER" id="PTHR46115">
    <property type="entry name" value="THIOREDOXIN-LIKE PROTEIN 1"/>
    <property type="match status" value="1"/>
</dbReference>
<dbReference type="InterPro" id="IPR017937">
    <property type="entry name" value="Thioredoxin_CS"/>
</dbReference>
<name>A0A6A6XTT1_9PLEO</name>
<dbReference type="Proteomes" id="UP000799757">
    <property type="component" value="Unassembled WGS sequence"/>
</dbReference>
<dbReference type="PRINTS" id="PR00421">
    <property type="entry name" value="THIOREDOXIN"/>
</dbReference>
<evidence type="ECO:0000256" key="1">
    <source>
        <dbReference type="ARBA" id="ARBA00008987"/>
    </source>
</evidence>
<dbReference type="Gene3D" id="3.40.30.10">
    <property type="entry name" value="Glutaredoxin"/>
    <property type="match status" value="1"/>
</dbReference>
<keyword evidence="5" id="KW-1185">Reference proteome</keyword>
<dbReference type="SUPFAM" id="SSF52833">
    <property type="entry name" value="Thioredoxin-like"/>
    <property type="match status" value="1"/>
</dbReference>
<evidence type="ECO:0000259" key="3">
    <source>
        <dbReference type="PROSITE" id="PS51352"/>
    </source>
</evidence>
<sequence>MSKITPVTSSSHFSKLLSQSTYTIVDFYADWCGPCKQIAPVFAALAEKETKAGRIQFVKVDVDSQQEVAQKYGVSAMPTFLVIKSTSVVDTIRGANPSALKAAVNKAVNDSSRLPGKSAAVFQSKGYTLGSASTPSRPVNESAFSGFNRMVSGSGGLGDMVMRFFALYFVSLFTFDSYAAAEQSPFNVRGGR</sequence>
<dbReference type="EMBL" id="MU001758">
    <property type="protein sequence ID" value="KAF2799809.1"/>
    <property type="molecule type" value="Genomic_DNA"/>
</dbReference>
<feature type="domain" description="Thioredoxin" evidence="3">
    <location>
        <begin position="1"/>
        <end position="109"/>
    </location>
</feature>
<dbReference type="InterPro" id="IPR013766">
    <property type="entry name" value="Thioredoxin_domain"/>
</dbReference>
<dbReference type="FunFam" id="3.40.30.10:FF:000245">
    <property type="entry name" value="Thioredoxin"/>
    <property type="match status" value="1"/>
</dbReference>
<comment type="similarity">
    <text evidence="1">Belongs to the thioredoxin family.</text>
</comment>
<gene>
    <name evidence="4" type="ORF">K505DRAFT_294032</name>
</gene>
<dbReference type="PROSITE" id="PS00194">
    <property type="entry name" value="THIOREDOXIN_1"/>
    <property type="match status" value="1"/>
</dbReference>
<dbReference type="Pfam" id="PF00085">
    <property type="entry name" value="Thioredoxin"/>
    <property type="match status" value="1"/>
</dbReference>
<dbReference type="GO" id="GO:0015035">
    <property type="term" value="F:protein-disulfide reductase activity"/>
    <property type="evidence" value="ECO:0007669"/>
    <property type="project" value="InterPro"/>
</dbReference>
<reference evidence="4" key="1">
    <citation type="journal article" date="2020" name="Stud. Mycol.">
        <title>101 Dothideomycetes genomes: a test case for predicting lifestyles and emergence of pathogens.</title>
        <authorList>
            <person name="Haridas S."/>
            <person name="Albert R."/>
            <person name="Binder M."/>
            <person name="Bloem J."/>
            <person name="Labutti K."/>
            <person name="Salamov A."/>
            <person name="Andreopoulos B."/>
            <person name="Baker S."/>
            <person name="Barry K."/>
            <person name="Bills G."/>
            <person name="Bluhm B."/>
            <person name="Cannon C."/>
            <person name="Castanera R."/>
            <person name="Culley D."/>
            <person name="Daum C."/>
            <person name="Ezra D."/>
            <person name="Gonzalez J."/>
            <person name="Henrissat B."/>
            <person name="Kuo A."/>
            <person name="Liang C."/>
            <person name="Lipzen A."/>
            <person name="Lutzoni F."/>
            <person name="Magnuson J."/>
            <person name="Mondo S."/>
            <person name="Nolan M."/>
            <person name="Ohm R."/>
            <person name="Pangilinan J."/>
            <person name="Park H.-J."/>
            <person name="Ramirez L."/>
            <person name="Alfaro M."/>
            <person name="Sun H."/>
            <person name="Tritt A."/>
            <person name="Yoshinaga Y."/>
            <person name="Zwiers L.-H."/>
            <person name="Turgeon B."/>
            <person name="Goodwin S."/>
            <person name="Spatafora J."/>
            <person name="Crous P."/>
            <person name="Grigoriev I."/>
        </authorList>
    </citation>
    <scope>NUCLEOTIDE SEQUENCE</scope>
    <source>
        <strain evidence="4">CBS 109.77</strain>
    </source>
</reference>
<proteinExistence type="inferred from homology"/>
<dbReference type="PROSITE" id="PS51352">
    <property type="entry name" value="THIOREDOXIN_2"/>
    <property type="match status" value="1"/>
</dbReference>
<evidence type="ECO:0000313" key="5">
    <source>
        <dbReference type="Proteomes" id="UP000799757"/>
    </source>
</evidence>
<dbReference type="CDD" id="cd02947">
    <property type="entry name" value="TRX_family"/>
    <property type="match status" value="1"/>
</dbReference>
<evidence type="ECO:0000313" key="4">
    <source>
        <dbReference type="EMBL" id="KAF2799809.1"/>
    </source>
</evidence>